<feature type="transmembrane region" description="Helical" evidence="12">
    <location>
        <begin position="43"/>
        <end position="61"/>
    </location>
</feature>
<comment type="similarity">
    <text evidence="3">Belongs to the glycosyltransferase 2 family. OpgH subfamily.</text>
</comment>
<evidence type="ECO:0000256" key="12">
    <source>
        <dbReference type="SAM" id="Phobius"/>
    </source>
</evidence>
<proteinExistence type="inferred from homology"/>
<sequence length="574" mass="63016">MTLARAGTRGLPRRPTMAGVVTEAFPVARPRLAVRRGAAAPRASVPLAAFLLACAATWVFVRQLGSSVHIGLTVVLGTLFLVLCLNVALFVVTGLLGFFAYRRGRAPRALAPPRATTFSRTAVLFPVCDEDTALVFGNLQAVAEDAGEAFDFFVISNSRGLDQLADEHEAWQRTRARLPGTRVEYLVRRGPGRKAANIHEFCQVWGEEYDYLVILDADSVMTGDTLRTLVGLLDGNPRAGLIEVPAALVGGRTAFARLQQFASAVYGPIAAWGNRVWQRGNANYHGHNAILRLAPFREHCRLPYLSGGPPFGGEILSHDFVEAALLRRAGWEVWSAPELGGSYEACPPTIVEYLRRDRRWCQGNLQHLRVLFTPGLTFTSRLHFCRGVLQYVSAPLWLLFVGLHLLAAPPRTGPLLLGFALVWLVFRLLGVLLTPGPRWRTLCGAGAELVLSTLTWPVLVLHHTRFVLALLAGRDTGWQRQDRHGARTPFRTMLWCHRYELLAGLTVLTACLLHPPLYTPWLLPVLAAWLLAAPLSTVLSRPVGEGLLDVPRRPVPVLARAAGLRTARCARSAS</sequence>
<evidence type="ECO:0000256" key="1">
    <source>
        <dbReference type="ARBA" id="ARBA00004429"/>
    </source>
</evidence>
<evidence type="ECO:0000259" key="13">
    <source>
        <dbReference type="Pfam" id="PF13632"/>
    </source>
</evidence>
<keyword evidence="7 14" id="KW-0328">Glycosyltransferase</keyword>
<evidence type="ECO:0000256" key="2">
    <source>
        <dbReference type="ARBA" id="ARBA00005001"/>
    </source>
</evidence>
<evidence type="ECO:0000256" key="10">
    <source>
        <dbReference type="ARBA" id="ARBA00022989"/>
    </source>
</evidence>
<evidence type="ECO:0000313" key="14">
    <source>
        <dbReference type="EMBL" id="MBP2473312.1"/>
    </source>
</evidence>
<keyword evidence="10 12" id="KW-1133">Transmembrane helix</keyword>
<evidence type="ECO:0000256" key="8">
    <source>
        <dbReference type="ARBA" id="ARBA00022679"/>
    </source>
</evidence>
<accession>A0ABS5AAJ7</accession>
<reference evidence="14 15" key="1">
    <citation type="submission" date="2021-03" db="EMBL/GenBank/DDBJ databases">
        <title>Sequencing the genomes of 1000 actinobacteria strains.</title>
        <authorList>
            <person name="Klenk H.-P."/>
        </authorList>
    </citation>
    <scope>NUCLEOTIDE SEQUENCE [LARGE SCALE GENOMIC DNA]</scope>
    <source>
        <strain evidence="14 15">DSM 44580</strain>
    </source>
</reference>
<dbReference type="Proteomes" id="UP001519363">
    <property type="component" value="Unassembled WGS sequence"/>
</dbReference>
<keyword evidence="15" id="KW-1185">Reference proteome</keyword>
<dbReference type="PANTHER" id="PTHR43867">
    <property type="entry name" value="CELLULOSE SYNTHASE CATALYTIC SUBUNIT A [UDP-FORMING]"/>
    <property type="match status" value="1"/>
</dbReference>
<feature type="transmembrane region" description="Helical" evidence="12">
    <location>
        <begin position="388"/>
        <end position="408"/>
    </location>
</feature>
<comment type="pathway">
    <text evidence="2">Glycan metabolism; osmoregulated periplasmic glucan (OPG) biosynthesis.</text>
</comment>
<dbReference type="NCBIfam" id="NF003962">
    <property type="entry name" value="PRK05454.2-5"/>
    <property type="match status" value="1"/>
</dbReference>
<dbReference type="SUPFAM" id="SSF53448">
    <property type="entry name" value="Nucleotide-diphospho-sugar transferases"/>
    <property type="match status" value="1"/>
</dbReference>
<evidence type="ECO:0000256" key="4">
    <source>
        <dbReference type="ARBA" id="ARBA00020585"/>
    </source>
</evidence>
<comment type="caution">
    <text evidence="14">The sequence shown here is derived from an EMBL/GenBank/DDBJ whole genome shotgun (WGS) entry which is preliminary data.</text>
</comment>
<feature type="domain" description="Glycosyltransferase 2-like" evidence="13">
    <location>
        <begin position="212"/>
        <end position="403"/>
    </location>
</feature>
<evidence type="ECO:0000313" key="15">
    <source>
        <dbReference type="Proteomes" id="UP001519363"/>
    </source>
</evidence>
<dbReference type="EMBL" id="JAGIOO010000001">
    <property type="protein sequence ID" value="MBP2473312.1"/>
    <property type="molecule type" value="Genomic_DNA"/>
</dbReference>
<comment type="subcellular location">
    <subcellularLocation>
        <location evidence="1">Cell inner membrane</location>
        <topology evidence="1">Multi-pass membrane protein</topology>
    </subcellularLocation>
</comment>
<dbReference type="InterPro" id="IPR001173">
    <property type="entry name" value="Glyco_trans_2-like"/>
</dbReference>
<keyword evidence="5" id="KW-1003">Cell membrane</keyword>
<feature type="transmembrane region" description="Helical" evidence="12">
    <location>
        <begin position="494"/>
        <end position="515"/>
    </location>
</feature>
<feature type="transmembrane region" description="Helical" evidence="12">
    <location>
        <begin position="415"/>
        <end position="434"/>
    </location>
</feature>
<gene>
    <name evidence="14" type="ORF">JOF53_002184</name>
</gene>
<evidence type="ECO:0000256" key="3">
    <source>
        <dbReference type="ARBA" id="ARBA00009337"/>
    </source>
</evidence>
<dbReference type="PANTHER" id="PTHR43867:SF5">
    <property type="entry name" value="GLUCANS BIOSYNTHESIS GLUCOSYLTRANSFERASE H"/>
    <property type="match status" value="1"/>
</dbReference>
<dbReference type="InterPro" id="IPR050321">
    <property type="entry name" value="Glycosyltr_2/OpgH_subfam"/>
</dbReference>
<evidence type="ECO:0000256" key="11">
    <source>
        <dbReference type="ARBA" id="ARBA00023136"/>
    </source>
</evidence>
<dbReference type="Gene3D" id="3.90.550.10">
    <property type="entry name" value="Spore Coat Polysaccharide Biosynthesis Protein SpsA, Chain A"/>
    <property type="match status" value="1"/>
</dbReference>
<feature type="transmembrane region" description="Helical" evidence="12">
    <location>
        <begin position="73"/>
        <end position="101"/>
    </location>
</feature>
<keyword evidence="9 12" id="KW-0812">Transmembrane</keyword>
<keyword evidence="8 14" id="KW-0808">Transferase</keyword>
<dbReference type="GO" id="GO:0016757">
    <property type="term" value="F:glycosyltransferase activity"/>
    <property type="evidence" value="ECO:0007669"/>
    <property type="project" value="UniProtKB-KW"/>
</dbReference>
<protein>
    <recommendedName>
        <fullName evidence="4">Glucans biosynthesis glucosyltransferase H</fullName>
    </recommendedName>
</protein>
<organism evidence="14 15">
    <name type="scientific">Crossiella equi</name>
    <dbReference type="NCBI Taxonomy" id="130796"/>
    <lineage>
        <taxon>Bacteria</taxon>
        <taxon>Bacillati</taxon>
        <taxon>Actinomycetota</taxon>
        <taxon>Actinomycetes</taxon>
        <taxon>Pseudonocardiales</taxon>
        <taxon>Pseudonocardiaceae</taxon>
        <taxon>Crossiella</taxon>
    </lineage>
</organism>
<keyword evidence="11 12" id="KW-0472">Membrane</keyword>
<dbReference type="Pfam" id="PF13632">
    <property type="entry name" value="Glyco_trans_2_3"/>
    <property type="match status" value="1"/>
</dbReference>
<evidence type="ECO:0000256" key="5">
    <source>
        <dbReference type="ARBA" id="ARBA00022475"/>
    </source>
</evidence>
<name>A0ABS5AAJ7_9PSEU</name>
<dbReference type="RefSeq" id="WP_143342639.1">
    <property type="nucleotide sequence ID" value="NZ_JAGIOO010000001.1"/>
</dbReference>
<dbReference type="InterPro" id="IPR029044">
    <property type="entry name" value="Nucleotide-diphossugar_trans"/>
</dbReference>
<keyword evidence="6" id="KW-0997">Cell inner membrane</keyword>
<evidence type="ECO:0000256" key="9">
    <source>
        <dbReference type="ARBA" id="ARBA00022692"/>
    </source>
</evidence>
<dbReference type="NCBIfam" id="NF003958">
    <property type="entry name" value="PRK05454.2-1"/>
    <property type="match status" value="1"/>
</dbReference>
<evidence type="ECO:0000256" key="7">
    <source>
        <dbReference type="ARBA" id="ARBA00022676"/>
    </source>
</evidence>
<evidence type="ECO:0000256" key="6">
    <source>
        <dbReference type="ARBA" id="ARBA00022519"/>
    </source>
</evidence>